<protein>
    <submittedName>
        <fullName evidence="1">Uncharacterized protein</fullName>
    </submittedName>
</protein>
<keyword evidence="3" id="KW-1185">Reference proteome</keyword>
<proteinExistence type="predicted"/>
<gene>
    <name evidence="2" type="ORF">PCMG_00206</name>
    <name evidence="1" type="ORF">PSSM2_202</name>
</gene>
<dbReference type="Proteomes" id="UP000013923">
    <property type="component" value="Genome"/>
</dbReference>
<name>Q58MF3_BPPRM</name>
<dbReference type="GeneID" id="3294489"/>
<dbReference type="EMBL" id="AY939844">
    <property type="protein sequence ID" value="AAX44579.1"/>
    <property type="molecule type" value="Genomic_DNA"/>
</dbReference>
<reference evidence="1 3" key="3">
    <citation type="journal article" date="2010" name="Environ. Microbiol.">
        <title>Genomic analysis of oceanic cyanobacterial myoviruses compared with T4-like myoviruses from diverse hosts and environments.</title>
        <authorList>
            <person name="Sullivan M.B."/>
            <person name="Huang K.H."/>
            <person name="Ignacio-Espinoza J.C."/>
            <person name="Berlin A.M."/>
            <person name="Kelly L."/>
            <person name="Weigele P.R."/>
            <person name="DeFrancesco A.S."/>
            <person name="Kern S.E."/>
            <person name="Thompson L.R."/>
            <person name="Young S."/>
            <person name="Yandava C."/>
            <person name="Fu R."/>
            <person name="Krastins B."/>
            <person name="Chase M."/>
            <person name="Sarracino D."/>
            <person name="Osburne M.S."/>
            <person name="Henn M.R."/>
            <person name="Chisholm S.W."/>
        </authorList>
    </citation>
    <scope>NUCLEOTIDE SEQUENCE [LARGE SCALE GENOMIC DNA]</scope>
</reference>
<evidence type="ECO:0000313" key="2">
    <source>
        <dbReference type="EMBL" id="ACY76082.1"/>
    </source>
</evidence>
<dbReference type="KEGG" id="vg:3294489"/>
<dbReference type="EMBL" id="GU071092">
    <property type="protein sequence ID" value="ACY76082.1"/>
    <property type="molecule type" value="Genomic_DNA"/>
</dbReference>
<organismHost>
    <name type="scientific">Prochlorococcus</name>
    <dbReference type="NCBI Taxonomy" id="1218"/>
</organismHost>
<organism evidence="1 3">
    <name type="scientific">Prochlorococcus phage P-SSM2</name>
    <dbReference type="NCBI Taxonomy" id="268746"/>
    <lineage>
        <taxon>Viruses</taxon>
        <taxon>Duplodnaviria</taxon>
        <taxon>Heunggongvirae</taxon>
        <taxon>Uroviricota</taxon>
        <taxon>Caudoviricetes</taxon>
        <taxon>Pantevenvirales</taxon>
        <taxon>Kyanoviridae</taxon>
        <taxon>Salacisavirus</taxon>
        <taxon>Salacisavirus pssm2</taxon>
    </lineage>
</organism>
<reference evidence="2 4" key="2">
    <citation type="submission" date="2009-10" db="EMBL/GenBank/DDBJ databases">
        <title>The Genome Sequence of Prochlorococcus phage P-SSM2.</title>
        <authorList>
            <consortium name="The Broad Institute Genome Sequencing Platform"/>
            <person name="Henn M.R."/>
            <person name="Sullivan M.S."/>
            <person name="Osburne M.S."/>
            <person name="Levin J."/>
            <person name="Malboeuf C."/>
            <person name="Casali M."/>
            <person name="Russ C."/>
            <person name="Lennon N."/>
            <person name="Chapman S.B."/>
            <person name="Erlich R."/>
            <person name="Young S.K."/>
            <person name="Koehrsen M."/>
            <person name="Yandava C."/>
            <person name="Zeng Q."/>
            <person name="Alvarado L."/>
            <person name="Anderson S."/>
            <person name="Berlin A."/>
            <person name="Borenstein D."/>
            <person name="Chen Z."/>
            <person name="Engels R."/>
            <person name="Freedman E."/>
            <person name="Gellesch M."/>
            <person name="Goldberg J."/>
            <person name="Green L."/>
            <person name="Griggs A."/>
            <person name="Gujja S."/>
            <person name="Heilman E.R."/>
            <person name="Heiman D."/>
            <person name="Hepburn T."/>
            <person name="Howarth C."/>
            <person name="Jen D."/>
            <person name="Larson L."/>
            <person name="Lewis B."/>
            <person name="Mehta T."/>
            <person name="Park D."/>
            <person name="Pearson M."/>
            <person name="Richards J."/>
            <person name="Rizzolo K."/>
            <person name="Roberts A."/>
            <person name="Ryan E."/>
            <person name="Saif S."/>
            <person name="Shea T."/>
            <person name="Shenoy N."/>
            <person name="Sisk P."/>
            <person name="Stolte C."/>
            <person name="Sykes S."/>
            <person name="Walk T."/>
            <person name="White J."/>
            <person name="Yu Q."/>
            <person name="Coleman M.L."/>
            <person name="Huang K.H."/>
            <person name="Weigele P.R."/>
            <person name="DeFrancesco A.S."/>
            <person name="Kern S.E."/>
            <person name="Thompson L.R."/>
            <person name="Fu R."/>
            <person name="Hombeck B."/>
            <person name="Chisholm S.W."/>
            <person name="Haas B."/>
            <person name="Nusbaum C."/>
            <person name="Birren B."/>
        </authorList>
    </citation>
    <scope>NUCLEOTIDE SEQUENCE [LARGE SCALE GENOMIC DNA]</scope>
    <source>
        <strain evidence="2">P-SSM2</strain>
    </source>
</reference>
<dbReference type="RefSeq" id="YP_214433.1">
    <property type="nucleotide sequence ID" value="NC_006883.2"/>
</dbReference>
<evidence type="ECO:0000313" key="3">
    <source>
        <dbReference type="Proteomes" id="UP000000991"/>
    </source>
</evidence>
<dbReference type="OrthoDB" id="28335at10239"/>
<sequence length="97" mass="9875">MSLWGKTDTSGDEPKFGAALNSATSATIEVFGVDATEQGVATAASGDAGKYAPQHAGWVGIATHMDCHGNLRVKNETLVAMGSITGDQADDATFADS</sequence>
<evidence type="ECO:0000313" key="4">
    <source>
        <dbReference type="Proteomes" id="UP000013923"/>
    </source>
</evidence>
<accession>Q58MF3</accession>
<evidence type="ECO:0000313" key="1">
    <source>
        <dbReference type="EMBL" id="AAX44579.1"/>
    </source>
</evidence>
<reference evidence="1 3" key="1">
    <citation type="journal article" date="2005" name="PLoS Biol.">
        <title>Three Prochlorococcus cyanophage genomes: signature features and ecological interpretations.</title>
        <authorList>
            <person name="Sullivan M.B."/>
            <person name="Coleman M.L."/>
            <person name="Weigele P."/>
            <person name="Rohwer F."/>
            <person name="Chisholm S.W."/>
        </authorList>
    </citation>
    <scope>NUCLEOTIDE SEQUENCE</scope>
</reference>
<dbReference type="Proteomes" id="UP000000991">
    <property type="component" value="Segment"/>
</dbReference>